<accession>A0ABD5QDT7</accession>
<dbReference type="PANTHER" id="PTHR31382">
    <property type="entry name" value="NA(+)/H(+) ANTIPORTER"/>
    <property type="match status" value="1"/>
</dbReference>
<gene>
    <name evidence="8" type="ORF">ACFPFO_09135</name>
</gene>
<evidence type="ECO:0000256" key="4">
    <source>
        <dbReference type="ARBA" id="ARBA00023136"/>
    </source>
</evidence>
<sequence>MSVAEFNVALFAIGGLIVSLSLVAGLVHEKVYVLSEPMAAVGLGVVIGPLGLGVFELSTFGDPFPIVEQFARLTVGLAVMGAALRLPPGYIREHVPAMAAILLPGMVAMWLVSSALASLFLAVSLPVAALIGAIVTPTDPVLAGTIVTGGTAERFIPEPIRDVLTAESGANDGLAYPLVFAPILFVEHAPGRALREWLVGTVLWEVGSAVVIGAAVGAAAGWIERESRKRAFLERASVLTVTVALTFAVLGGAKLVGSEGILAAFVAGLLFNRFVDAGDRADEQQVQETVLRLFTFPVFVLFGTVLPVEAWVALGPAGVGLVAGVLCCRRLPMVVVFRRFVPSIEGRGADLFAAWFGPVGIAALYYATVAHRTVGDGTIWPAATLVIAGSVLVHGLTATPLTRIYGRSLGRDRGNERSDGGRPDLGGE</sequence>
<feature type="transmembrane region" description="Helical" evidence="6">
    <location>
        <begin position="69"/>
        <end position="86"/>
    </location>
</feature>
<feature type="compositionally biased region" description="Basic and acidic residues" evidence="5">
    <location>
        <begin position="409"/>
        <end position="422"/>
    </location>
</feature>
<protein>
    <submittedName>
        <fullName evidence="8">Cation:proton antiporter</fullName>
    </submittedName>
</protein>
<keyword evidence="9" id="KW-1185">Reference proteome</keyword>
<reference evidence="8 9" key="1">
    <citation type="journal article" date="2019" name="Int. J. Syst. Evol. Microbiol.">
        <title>The Global Catalogue of Microorganisms (GCM) 10K type strain sequencing project: providing services to taxonomists for standard genome sequencing and annotation.</title>
        <authorList>
            <consortium name="The Broad Institute Genomics Platform"/>
            <consortium name="The Broad Institute Genome Sequencing Center for Infectious Disease"/>
            <person name="Wu L."/>
            <person name="Ma J."/>
        </authorList>
    </citation>
    <scope>NUCLEOTIDE SEQUENCE [LARGE SCALE GENOMIC DNA]</scope>
    <source>
        <strain evidence="8 9">CGMCC 1.15824</strain>
    </source>
</reference>
<dbReference type="Pfam" id="PF00999">
    <property type="entry name" value="Na_H_Exchanger"/>
    <property type="match status" value="1"/>
</dbReference>
<feature type="transmembrane region" description="Helical" evidence="6">
    <location>
        <begin position="39"/>
        <end position="57"/>
    </location>
</feature>
<dbReference type="InterPro" id="IPR004712">
    <property type="entry name" value="Na+/H+_antiporter_fungi"/>
</dbReference>
<dbReference type="PANTHER" id="PTHR31382:SF1">
    <property type="entry name" value="SODIUM ION_PROTON EXCHANGER (EUROFUNG)"/>
    <property type="match status" value="1"/>
</dbReference>
<evidence type="ECO:0000259" key="7">
    <source>
        <dbReference type="Pfam" id="PF00999"/>
    </source>
</evidence>
<comment type="caution">
    <text evidence="8">The sequence shown here is derived from an EMBL/GenBank/DDBJ whole genome shotgun (WGS) entry which is preliminary data.</text>
</comment>
<evidence type="ECO:0000313" key="8">
    <source>
        <dbReference type="EMBL" id="MFC4987911.1"/>
    </source>
</evidence>
<feature type="transmembrane region" description="Helical" evidence="6">
    <location>
        <begin position="349"/>
        <end position="367"/>
    </location>
</feature>
<feature type="domain" description="Cation/H+ exchanger transmembrane" evidence="7">
    <location>
        <begin position="20"/>
        <end position="402"/>
    </location>
</feature>
<evidence type="ECO:0000256" key="1">
    <source>
        <dbReference type="ARBA" id="ARBA00004141"/>
    </source>
</evidence>
<feature type="transmembrane region" description="Helical" evidence="6">
    <location>
        <begin position="314"/>
        <end position="337"/>
    </location>
</feature>
<feature type="region of interest" description="Disordered" evidence="5">
    <location>
        <begin position="409"/>
        <end position="428"/>
    </location>
</feature>
<comment type="subcellular location">
    <subcellularLocation>
        <location evidence="1">Membrane</location>
        <topology evidence="1">Multi-pass membrane protein</topology>
    </subcellularLocation>
</comment>
<evidence type="ECO:0000256" key="2">
    <source>
        <dbReference type="ARBA" id="ARBA00022692"/>
    </source>
</evidence>
<organism evidence="8 9">
    <name type="scientific">Saliphagus infecundisoli</name>
    <dbReference type="NCBI Taxonomy" id="1849069"/>
    <lineage>
        <taxon>Archaea</taxon>
        <taxon>Methanobacteriati</taxon>
        <taxon>Methanobacteriota</taxon>
        <taxon>Stenosarchaea group</taxon>
        <taxon>Halobacteria</taxon>
        <taxon>Halobacteriales</taxon>
        <taxon>Natrialbaceae</taxon>
        <taxon>Saliphagus</taxon>
    </lineage>
</organism>
<dbReference type="RefSeq" id="WP_224829433.1">
    <property type="nucleotide sequence ID" value="NZ_JAIVEF010000020.1"/>
</dbReference>
<dbReference type="EMBL" id="JBHSJG010000035">
    <property type="protein sequence ID" value="MFC4987911.1"/>
    <property type="molecule type" value="Genomic_DNA"/>
</dbReference>
<evidence type="ECO:0000256" key="3">
    <source>
        <dbReference type="ARBA" id="ARBA00022989"/>
    </source>
</evidence>
<keyword evidence="3 6" id="KW-1133">Transmembrane helix</keyword>
<keyword evidence="2 6" id="KW-0812">Transmembrane</keyword>
<feature type="transmembrane region" description="Helical" evidence="6">
    <location>
        <begin position="6"/>
        <end position="27"/>
    </location>
</feature>
<evidence type="ECO:0000313" key="9">
    <source>
        <dbReference type="Proteomes" id="UP001595925"/>
    </source>
</evidence>
<name>A0ABD5QDT7_9EURY</name>
<evidence type="ECO:0000256" key="6">
    <source>
        <dbReference type="SAM" id="Phobius"/>
    </source>
</evidence>
<proteinExistence type="predicted"/>
<keyword evidence="4 6" id="KW-0472">Membrane</keyword>
<evidence type="ECO:0000256" key="5">
    <source>
        <dbReference type="SAM" id="MobiDB-lite"/>
    </source>
</evidence>
<dbReference type="InterPro" id="IPR006153">
    <property type="entry name" value="Cation/H_exchanger_TM"/>
</dbReference>
<dbReference type="Proteomes" id="UP001595925">
    <property type="component" value="Unassembled WGS sequence"/>
</dbReference>
<dbReference type="AlphaFoldDB" id="A0ABD5QDT7"/>
<feature type="transmembrane region" description="Helical" evidence="6">
    <location>
        <begin position="107"/>
        <end position="135"/>
    </location>
</feature>
<dbReference type="GO" id="GO:0016020">
    <property type="term" value="C:membrane"/>
    <property type="evidence" value="ECO:0007669"/>
    <property type="project" value="UniProtKB-SubCell"/>
</dbReference>
<feature type="transmembrane region" description="Helical" evidence="6">
    <location>
        <begin position="202"/>
        <end position="223"/>
    </location>
</feature>
<feature type="transmembrane region" description="Helical" evidence="6">
    <location>
        <begin position="379"/>
        <end position="401"/>
    </location>
</feature>
<feature type="transmembrane region" description="Helical" evidence="6">
    <location>
        <begin position="235"/>
        <end position="255"/>
    </location>
</feature>